<evidence type="ECO:0000256" key="3">
    <source>
        <dbReference type="ARBA" id="ARBA00022692"/>
    </source>
</evidence>
<evidence type="ECO:0000256" key="1">
    <source>
        <dbReference type="ARBA" id="ARBA00004141"/>
    </source>
</evidence>
<comment type="subcellular location">
    <subcellularLocation>
        <location evidence="1">Membrane</location>
        <topology evidence="1">Multi-pass membrane protein</topology>
    </subcellularLocation>
</comment>
<dbReference type="GO" id="GO:0016020">
    <property type="term" value="C:membrane"/>
    <property type="evidence" value="ECO:0007669"/>
    <property type="project" value="UniProtKB-SubCell"/>
</dbReference>
<dbReference type="Proteomes" id="UP000593576">
    <property type="component" value="Unassembled WGS sequence"/>
</dbReference>
<accession>A0A7J9M6K6</accession>
<comment type="similarity">
    <text evidence="2">Belongs to the major facilitator superfamily. Proton-dependent oligopeptide transporter (POT/PTR) (TC 2.A.17) family.</text>
</comment>
<dbReference type="GO" id="GO:0022857">
    <property type="term" value="F:transmembrane transporter activity"/>
    <property type="evidence" value="ECO:0007669"/>
    <property type="project" value="InterPro"/>
</dbReference>
<dbReference type="OrthoDB" id="8904098at2759"/>
<evidence type="ECO:0000256" key="2">
    <source>
        <dbReference type="ARBA" id="ARBA00005982"/>
    </source>
</evidence>
<keyword evidence="3 6" id="KW-0812">Transmembrane</keyword>
<dbReference type="Pfam" id="PF00854">
    <property type="entry name" value="PTR2"/>
    <property type="match status" value="2"/>
</dbReference>
<feature type="transmembrane region" description="Helical" evidence="6">
    <location>
        <begin position="109"/>
        <end position="128"/>
    </location>
</feature>
<dbReference type="PANTHER" id="PTHR11654">
    <property type="entry name" value="OLIGOPEPTIDE TRANSPORTER-RELATED"/>
    <property type="match status" value="1"/>
</dbReference>
<evidence type="ECO:0000256" key="5">
    <source>
        <dbReference type="ARBA" id="ARBA00023136"/>
    </source>
</evidence>
<feature type="transmembrane region" description="Helical" evidence="6">
    <location>
        <begin position="224"/>
        <end position="240"/>
    </location>
</feature>
<gene>
    <name evidence="7" type="ORF">Goshw_024006</name>
</gene>
<feature type="transmembrane region" description="Helical" evidence="6">
    <location>
        <begin position="252"/>
        <end position="272"/>
    </location>
</feature>
<dbReference type="SUPFAM" id="SSF103473">
    <property type="entry name" value="MFS general substrate transporter"/>
    <property type="match status" value="1"/>
</dbReference>
<protein>
    <submittedName>
        <fullName evidence="7">Uncharacterized protein</fullName>
    </submittedName>
</protein>
<dbReference type="AlphaFoldDB" id="A0A7J9M6K6"/>
<feature type="transmembrane region" description="Helical" evidence="6">
    <location>
        <begin position="82"/>
        <end position="102"/>
    </location>
</feature>
<dbReference type="InterPro" id="IPR000109">
    <property type="entry name" value="POT_fam"/>
</dbReference>
<feature type="transmembrane region" description="Helical" evidence="6">
    <location>
        <begin position="284"/>
        <end position="301"/>
    </location>
</feature>
<reference evidence="7 8" key="1">
    <citation type="journal article" date="2019" name="Genome Biol. Evol.">
        <title>Insights into the evolution of the New World diploid cottons (Gossypium, subgenus Houzingenia) based on genome sequencing.</title>
        <authorList>
            <person name="Grover C.E."/>
            <person name="Arick M.A. 2nd"/>
            <person name="Thrash A."/>
            <person name="Conover J.L."/>
            <person name="Sanders W.S."/>
            <person name="Peterson D.G."/>
            <person name="Frelichowski J.E."/>
            <person name="Scheffler J.A."/>
            <person name="Scheffler B.E."/>
            <person name="Wendel J.F."/>
        </authorList>
    </citation>
    <scope>NUCLEOTIDE SEQUENCE [LARGE SCALE GENOMIC DNA]</scope>
    <source>
        <strain evidence="7">1</strain>
        <tissue evidence="7">Leaf</tissue>
    </source>
</reference>
<dbReference type="InterPro" id="IPR036259">
    <property type="entry name" value="MFS_trans_sf"/>
</dbReference>
<dbReference type="Gene3D" id="1.20.1250.20">
    <property type="entry name" value="MFS general substrate transporter like domains"/>
    <property type="match status" value="2"/>
</dbReference>
<comment type="caution">
    <text evidence="7">The sequence shown here is derived from an EMBL/GenBank/DDBJ whole genome shotgun (WGS) entry which is preliminary data.</text>
</comment>
<feature type="transmembrane region" description="Helical" evidence="6">
    <location>
        <begin position="52"/>
        <end position="70"/>
    </location>
</feature>
<proteinExistence type="inferred from homology"/>
<sequence>MAISNFSAARTLLLDDTVDAFLDHRDRPIRRSNSSGWGSTSFIIAVDIAERFAYYGISLNLIIYLMGPLGESTTTAAAQVNTWSGVVSLLSLLGAFVADTFLSRYRTIILASLLYILGLGMLTLSATLPSVGNSGDQNTNNIVAFGQGGFKPCVQAFGADQFARPQNWNTTSSAIFADEEVRESLPTESFKQFMFLNKALLAPDGSKEQGNVCSIGEVEEEKTVITFAPIWATSLFYAVANAQTSTFFTNLAIDLFIPIYDCVFVLLARALTGKPAGITMLQRIGPGMVLFVITMLIATLVEMRRLKTAQKYELVDKPNATVPMSIWWLVPEYVLCGLSEVFTVVVGIQELFCDQMPKECRSCTLP</sequence>
<name>A0A7J9M6K6_GOSSC</name>
<evidence type="ECO:0000256" key="6">
    <source>
        <dbReference type="SAM" id="Phobius"/>
    </source>
</evidence>
<keyword evidence="8" id="KW-1185">Reference proteome</keyword>
<organism evidence="7 8">
    <name type="scientific">Gossypium schwendimanii</name>
    <name type="common">Cotton</name>
    <dbReference type="NCBI Taxonomy" id="34291"/>
    <lineage>
        <taxon>Eukaryota</taxon>
        <taxon>Viridiplantae</taxon>
        <taxon>Streptophyta</taxon>
        <taxon>Embryophyta</taxon>
        <taxon>Tracheophyta</taxon>
        <taxon>Spermatophyta</taxon>
        <taxon>Magnoliopsida</taxon>
        <taxon>eudicotyledons</taxon>
        <taxon>Gunneridae</taxon>
        <taxon>Pentapetalae</taxon>
        <taxon>rosids</taxon>
        <taxon>malvids</taxon>
        <taxon>Malvales</taxon>
        <taxon>Malvaceae</taxon>
        <taxon>Malvoideae</taxon>
        <taxon>Gossypium</taxon>
    </lineage>
</organism>
<dbReference type="EMBL" id="JABFAF010000009">
    <property type="protein sequence ID" value="MBA0866742.1"/>
    <property type="molecule type" value="Genomic_DNA"/>
</dbReference>
<evidence type="ECO:0000256" key="4">
    <source>
        <dbReference type="ARBA" id="ARBA00022989"/>
    </source>
</evidence>
<evidence type="ECO:0000313" key="8">
    <source>
        <dbReference type="Proteomes" id="UP000593576"/>
    </source>
</evidence>
<evidence type="ECO:0000313" key="7">
    <source>
        <dbReference type="EMBL" id="MBA0866742.1"/>
    </source>
</evidence>
<keyword evidence="4 6" id="KW-1133">Transmembrane helix</keyword>
<keyword evidence="5 6" id="KW-0472">Membrane</keyword>